<keyword evidence="1" id="KW-0812">Transmembrane</keyword>
<dbReference type="Proteomes" id="UP000321378">
    <property type="component" value="Chromosome"/>
</dbReference>
<evidence type="ECO:0000313" key="2">
    <source>
        <dbReference type="EMBL" id="BBM51196.1"/>
    </source>
</evidence>
<dbReference type="AlphaFoldDB" id="A0A510KHP3"/>
<dbReference type="EMBL" id="AP019840">
    <property type="protein sequence ID" value="BBM51196.1"/>
    <property type="molecule type" value="Genomic_DNA"/>
</dbReference>
<keyword evidence="1" id="KW-1133">Transmembrane helix</keyword>
<accession>A0A510KHP3</accession>
<feature type="transmembrane region" description="Helical" evidence="1">
    <location>
        <begin position="112"/>
        <end position="130"/>
    </location>
</feature>
<evidence type="ECO:0000256" key="1">
    <source>
        <dbReference type="SAM" id="Phobius"/>
    </source>
</evidence>
<feature type="transmembrane region" description="Helical" evidence="1">
    <location>
        <begin position="64"/>
        <end position="82"/>
    </location>
</feature>
<feature type="transmembrane region" description="Helical" evidence="1">
    <location>
        <begin position="163"/>
        <end position="181"/>
    </location>
</feature>
<organism evidence="2 3">
    <name type="scientific">Leptotrichia trevisanii</name>
    <dbReference type="NCBI Taxonomy" id="109328"/>
    <lineage>
        <taxon>Bacteria</taxon>
        <taxon>Fusobacteriati</taxon>
        <taxon>Fusobacteriota</taxon>
        <taxon>Fusobacteriia</taxon>
        <taxon>Fusobacteriales</taxon>
        <taxon>Leptotrichiaceae</taxon>
        <taxon>Leptotrichia</taxon>
    </lineage>
</organism>
<dbReference type="RefSeq" id="WP_012806264.1">
    <property type="nucleotide sequence ID" value="NZ_AP019840.1"/>
</dbReference>
<protein>
    <submittedName>
        <fullName evidence="2">Uncharacterized protein</fullName>
    </submittedName>
</protein>
<sequence length="185" mass="21649">MDKLRKFDIVIGILFGITTIILIHLFFSNDIFFMWVFQRHHNMLSWYTRPLFIIPIIWSAYKKLFSGISISIFGLFTSMFWFPKPNITNPEIVKFLNFEANYLKSGWTIDKIVLLFTVIIFFVFIIVSTWTKNWKLLLLILIATAILKIFNSYLLTGKSALSMLKPAVTGLIVCMIAVFYLKKKN</sequence>
<reference evidence="2 3" key="1">
    <citation type="submission" date="2019-07" db="EMBL/GenBank/DDBJ databases">
        <title>Complete Genome Sequence of Leptotrichia trevisanii Strain JMUB3935.</title>
        <authorList>
            <person name="Watanabe S."/>
            <person name="Cui L."/>
        </authorList>
    </citation>
    <scope>NUCLEOTIDE SEQUENCE [LARGE SCALE GENOMIC DNA]</scope>
    <source>
        <strain evidence="2 3">JMUB3935</strain>
    </source>
</reference>
<name>A0A510KHP3_9FUSO</name>
<keyword evidence="1" id="KW-0472">Membrane</keyword>
<proteinExistence type="predicted"/>
<feature type="transmembrane region" description="Helical" evidence="1">
    <location>
        <begin position="7"/>
        <end position="27"/>
    </location>
</feature>
<evidence type="ECO:0000313" key="3">
    <source>
        <dbReference type="Proteomes" id="UP000321378"/>
    </source>
</evidence>
<feature type="transmembrane region" description="Helical" evidence="1">
    <location>
        <begin position="136"/>
        <end position="156"/>
    </location>
</feature>
<gene>
    <name evidence="2" type="ORF">JMUB3935_0146</name>
</gene>